<protein>
    <submittedName>
        <fullName evidence="2">Uncharacterized protein</fullName>
    </submittedName>
</protein>
<dbReference type="Proteomes" id="UP000887565">
    <property type="component" value="Unplaced"/>
</dbReference>
<proteinExistence type="predicted"/>
<accession>A0A915JWW6</accession>
<evidence type="ECO:0000313" key="1">
    <source>
        <dbReference type="Proteomes" id="UP000887565"/>
    </source>
</evidence>
<organism evidence="1 2">
    <name type="scientific">Romanomermis culicivorax</name>
    <name type="common">Nematode worm</name>
    <dbReference type="NCBI Taxonomy" id="13658"/>
    <lineage>
        <taxon>Eukaryota</taxon>
        <taxon>Metazoa</taxon>
        <taxon>Ecdysozoa</taxon>
        <taxon>Nematoda</taxon>
        <taxon>Enoplea</taxon>
        <taxon>Dorylaimia</taxon>
        <taxon>Mermithida</taxon>
        <taxon>Mermithoidea</taxon>
        <taxon>Mermithidae</taxon>
        <taxon>Romanomermis</taxon>
    </lineage>
</organism>
<name>A0A915JWW6_ROMCU</name>
<dbReference type="AlphaFoldDB" id="A0A915JWW6"/>
<reference evidence="2" key="1">
    <citation type="submission" date="2022-11" db="UniProtKB">
        <authorList>
            <consortium name="WormBaseParasite"/>
        </authorList>
    </citation>
    <scope>IDENTIFICATION</scope>
</reference>
<sequence>MLTFLNLTDSIEVGKMCPIHSMEKNLKRLNEIDNRISIKVDYNLFLAIVNMIVDQECHEFEEARSRY</sequence>
<dbReference type="WBParaSite" id="nRc.2.0.1.t30222-RA">
    <property type="protein sequence ID" value="nRc.2.0.1.t30222-RA"/>
    <property type="gene ID" value="nRc.2.0.1.g30222"/>
</dbReference>
<keyword evidence="1" id="KW-1185">Reference proteome</keyword>
<evidence type="ECO:0000313" key="2">
    <source>
        <dbReference type="WBParaSite" id="nRc.2.0.1.t30222-RA"/>
    </source>
</evidence>